<dbReference type="GO" id="GO:0043041">
    <property type="term" value="P:amino acid activation for nonribosomal peptide biosynthetic process"/>
    <property type="evidence" value="ECO:0007669"/>
    <property type="project" value="TreeGrafter"/>
</dbReference>
<name>A0A2P5K6F4_9BURK</name>
<dbReference type="FunFam" id="3.30.300.30:FF:000010">
    <property type="entry name" value="Enterobactin synthetase component F"/>
    <property type="match status" value="1"/>
</dbReference>
<dbReference type="Gene3D" id="3.30.300.30">
    <property type="match status" value="1"/>
</dbReference>
<feature type="domain" description="Carrier" evidence="5">
    <location>
        <begin position="764"/>
        <end position="838"/>
    </location>
</feature>
<dbReference type="InterPro" id="IPR000873">
    <property type="entry name" value="AMP-dep_synth/lig_dom"/>
</dbReference>
<dbReference type="RefSeq" id="WP_233203449.1">
    <property type="nucleotide sequence ID" value="NZ_PRDW01000045.1"/>
</dbReference>
<accession>A0A2P5K6F4</accession>
<dbReference type="CDD" id="cd17643">
    <property type="entry name" value="A_NRPS_Cytc1-like"/>
    <property type="match status" value="1"/>
</dbReference>
<dbReference type="PROSITE" id="PS50075">
    <property type="entry name" value="CARRIER"/>
    <property type="match status" value="1"/>
</dbReference>
<comment type="cofactor">
    <cofactor evidence="1">
        <name>pantetheine 4'-phosphate</name>
        <dbReference type="ChEBI" id="CHEBI:47942"/>
    </cofactor>
</comment>
<evidence type="ECO:0000256" key="2">
    <source>
        <dbReference type="ARBA" id="ARBA00006432"/>
    </source>
</evidence>
<dbReference type="Pfam" id="PF00668">
    <property type="entry name" value="Condensation"/>
    <property type="match status" value="1"/>
</dbReference>
<dbReference type="SUPFAM" id="SSF52777">
    <property type="entry name" value="CoA-dependent acyltransferases"/>
    <property type="match status" value="1"/>
</dbReference>
<keyword evidence="7" id="KW-1185">Reference proteome</keyword>
<gene>
    <name evidence="6" type="ORF">B0O95_1451</name>
</gene>
<dbReference type="SUPFAM" id="SSF47336">
    <property type="entry name" value="ACP-like"/>
    <property type="match status" value="1"/>
</dbReference>
<reference evidence="6 7" key="1">
    <citation type="submission" date="2018-01" db="EMBL/GenBank/DDBJ databases">
        <title>Genomic Encyclopedia of Type Strains, Phase III (KMG-III): the genomes of soil and plant-associated and newly described type strains.</title>
        <authorList>
            <person name="Whitman W."/>
        </authorList>
    </citation>
    <scope>NUCLEOTIDE SEQUENCE [LARGE SCALE GENOMIC DNA]</scope>
    <source>
        <strain evidence="6 7">HKI456</strain>
    </source>
</reference>
<dbReference type="Pfam" id="PF00550">
    <property type="entry name" value="PP-binding"/>
    <property type="match status" value="1"/>
</dbReference>
<evidence type="ECO:0000259" key="5">
    <source>
        <dbReference type="PROSITE" id="PS50075"/>
    </source>
</evidence>
<proteinExistence type="inferred from homology"/>
<dbReference type="SMART" id="SM00823">
    <property type="entry name" value="PKS_PP"/>
    <property type="match status" value="1"/>
</dbReference>
<organism evidence="6 7">
    <name type="scientific">Mycetohabitans endofungorum</name>
    <dbReference type="NCBI Taxonomy" id="417203"/>
    <lineage>
        <taxon>Bacteria</taxon>
        <taxon>Pseudomonadati</taxon>
        <taxon>Pseudomonadota</taxon>
        <taxon>Betaproteobacteria</taxon>
        <taxon>Burkholderiales</taxon>
        <taxon>Burkholderiaceae</taxon>
        <taxon>Mycetohabitans</taxon>
    </lineage>
</organism>
<dbReference type="FunFam" id="3.40.50.12780:FF:000012">
    <property type="entry name" value="Non-ribosomal peptide synthetase"/>
    <property type="match status" value="1"/>
</dbReference>
<dbReference type="InterPro" id="IPR025110">
    <property type="entry name" value="AMP-bd_C"/>
</dbReference>
<evidence type="ECO:0000313" key="7">
    <source>
        <dbReference type="Proteomes" id="UP000243096"/>
    </source>
</evidence>
<dbReference type="NCBIfam" id="TIGR01733">
    <property type="entry name" value="AA-adenyl-dom"/>
    <property type="match status" value="1"/>
</dbReference>
<dbReference type="FunFam" id="2.30.38.10:FF:000001">
    <property type="entry name" value="Non-ribosomal peptide synthetase PvdI"/>
    <property type="match status" value="1"/>
</dbReference>
<protein>
    <submittedName>
        <fullName evidence="6">Amino acid adenylation domain-containing protein</fullName>
    </submittedName>
</protein>
<dbReference type="GO" id="GO:0044550">
    <property type="term" value="P:secondary metabolite biosynthetic process"/>
    <property type="evidence" value="ECO:0007669"/>
    <property type="project" value="UniProtKB-ARBA"/>
</dbReference>
<dbReference type="FunFam" id="1.10.1200.10:FF:000005">
    <property type="entry name" value="Nonribosomal peptide synthetase 1"/>
    <property type="match status" value="1"/>
</dbReference>
<dbReference type="Gene3D" id="3.40.50.980">
    <property type="match status" value="2"/>
</dbReference>
<dbReference type="GO" id="GO:0003824">
    <property type="term" value="F:catalytic activity"/>
    <property type="evidence" value="ECO:0007669"/>
    <property type="project" value="InterPro"/>
</dbReference>
<dbReference type="Pfam" id="PF00501">
    <property type="entry name" value="AMP-binding"/>
    <property type="match status" value="1"/>
</dbReference>
<evidence type="ECO:0000256" key="4">
    <source>
        <dbReference type="ARBA" id="ARBA00022553"/>
    </source>
</evidence>
<dbReference type="InterPro" id="IPR020845">
    <property type="entry name" value="AMP-binding_CS"/>
</dbReference>
<dbReference type="Gene3D" id="2.30.38.10">
    <property type="entry name" value="Luciferase, Domain 3"/>
    <property type="match status" value="1"/>
</dbReference>
<dbReference type="InterPro" id="IPR001242">
    <property type="entry name" value="Condensation_dom"/>
</dbReference>
<dbReference type="SUPFAM" id="SSF56801">
    <property type="entry name" value="Acetyl-CoA synthetase-like"/>
    <property type="match status" value="1"/>
</dbReference>
<dbReference type="GO" id="GO:0005737">
    <property type="term" value="C:cytoplasm"/>
    <property type="evidence" value="ECO:0007669"/>
    <property type="project" value="TreeGrafter"/>
</dbReference>
<dbReference type="Gene3D" id="3.30.559.30">
    <property type="entry name" value="Nonribosomal peptide synthetase, condensation domain"/>
    <property type="match status" value="1"/>
</dbReference>
<dbReference type="Pfam" id="PF13193">
    <property type="entry name" value="AMP-binding_C"/>
    <property type="match status" value="1"/>
</dbReference>
<dbReference type="PANTHER" id="PTHR45527">
    <property type="entry name" value="NONRIBOSOMAL PEPTIDE SYNTHETASE"/>
    <property type="match status" value="1"/>
</dbReference>
<evidence type="ECO:0000256" key="1">
    <source>
        <dbReference type="ARBA" id="ARBA00001957"/>
    </source>
</evidence>
<dbReference type="GO" id="GO:0031177">
    <property type="term" value="F:phosphopantetheine binding"/>
    <property type="evidence" value="ECO:0007669"/>
    <property type="project" value="InterPro"/>
</dbReference>
<dbReference type="PROSITE" id="PS00455">
    <property type="entry name" value="AMP_BINDING"/>
    <property type="match status" value="1"/>
</dbReference>
<dbReference type="EMBL" id="PRDW01000045">
    <property type="protein sequence ID" value="PPB80120.1"/>
    <property type="molecule type" value="Genomic_DNA"/>
</dbReference>
<dbReference type="InterPro" id="IPR009081">
    <property type="entry name" value="PP-bd_ACP"/>
</dbReference>
<dbReference type="InterPro" id="IPR010071">
    <property type="entry name" value="AA_adenyl_dom"/>
</dbReference>
<evidence type="ECO:0000313" key="6">
    <source>
        <dbReference type="EMBL" id="PPB80120.1"/>
    </source>
</evidence>
<keyword evidence="3" id="KW-0596">Phosphopantetheine</keyword>
<dbReference type="InterPro" id="IPR045851">
    <property type="entry name" value="AMP-bd_C_sf"/>
</dbReference>
<evidence type="ECO:0000256" key="3">
    <source>
        <dbReference type="ARBA" id="ARBA00022450"/>
    </source>
</evidence>
<dbReference type="InterPro" id="IPR020806">
    <property type="entry name" value="PKS_PP-bd"/>
</dbReference>
<comment type="caution">
    <text evidence="6">The sequence shown here is derived from an EMBL/GenBank/DDBJ whole genome shotgun (WGS) entry which is preliminary data.</text>
</comment>
<dbReference type="Proteomes" id="UP000243096">
    <property type="component" value="Unassembled WGS sequence"/>
</dbReference>
<sequence>PTLPFGLAQVQHDGSDVSESHRMLPPALNDRLRAHAKRLGVSLASLCHLAWAQVLARASGQQRVVFGTVLFGRMQAGEGADRAMGLFINTLPLRLELDGSVQACVRSTQARLAALLEHEHASLALAQRCSGVPAGTPLFSALLNYRHNAMGSNERSGLPGVELLSAQERTNYPLTLSVEDFGQSLGLTAQSVPSLEPERVCAYMQQALHSLADALEATPEIPVQQLQVLPEAERQLLLNTWNAAQQAYPSHVCVHQLFEAQVERTPEAPALVFEDQTFSYAQLNAQANRLAHQLIELGVKPDTLVAICVQRSPAMVVGLLAILKAGGAYVPLDPAYPSERLVHILADAAPAIVLADAAGRAALGDAALAECTVLDPVTVPALPDTNPSVVELTARHLAYVIYTSGSTGTPKGVMVEHAQVVRLFEATQPWYGFNEHDTWCLFHSFAFDFSVWELWGALRYGGKLVIVPHSIARSADAFYQLICEQGVTVLNQTPSAFKALMASQAHRALSDQLRYVILGGEALEPTSLQAWYATHDERHPQLINMYGITEATVHVTYRPLRQQDSEQAGSPVGTRIPDLTIYLLDAHGQPVPLGAVGELSIGGAGVARGYLNRPALTAERFVPDPFSDDAGARLYKTGDLARYLPDGNLEFVGRNDDQVKIRGFRIEPGEIEACLTAHPQVRDAVVLATGEGSAKRLVAYVQAEADAHLASTLRAQVAASLPEYMVPSAFVRLDAWPLTPNGKLDRRALPAPDDAALAHQAYEAPQGELETTLATIWAELLGVERVGRHDSFFALGGHSLLAVQLMERLRRRGLSVSVRLLFEAPTLSALAQTLGQRRDVVVPANAITPDTSAITPSMLPLIELTQADIDKIVEQVPGGVANIQDIYALSPLQDGLLFHHLLASDGDPYLLLVQLAFDSRERLDQ</sequence>
<dbReference type="FunFam" id="3.40.50.980:FF:000002">
    <property type="entry name" value="Enterobactin synthetase component F"/>
    <property type="match status" value="1"/>
</dbReference>
<dbReference type="PANTHER" id="PTHR45527:SF1">
    <property type="entry name" value="FATTY ACID SYNTHASE"/>
    <property type="match status" value="1"/>
</dbReference>
<feature type="non-terminal residue" evidence="6">
    <location>
        <position position="925"/>
    </location>
</feature>
<keyword evidence="4" id="KW-0597">Phosphoprotein</keyword>
<dbReference type="Gene3D" id="1.10.1200.10">
    <property type="entry name" value="ACP-like"/>
    <property type="match status" value="1"/>
</dbReference>
<dbReference type="AlphaFoldDB" id="A0A2P5K6F4"/>
<feature type="non-terminal residue" evidence="6">
    <location>
        <position position="1"/>
    </location>
</feature>
<comment type="similarity">
    <text evidence="2">Belongs to the ATP-dependent AMP-binding enzyme family.</text>
</comment>
<dbReference type="InterPro" id="IPR036736">
    <property type="entry name" value="ACP-like_sf"/>
</dbReference>
<dbReference type="FunFam" id="3.40.50.980:FF:000001">
    <property type="entry name" value="Non-ribosomal peptide synthetase"/>
    <property type="match status" value="1"/>
</dbReference>